<name>A0A8J6XFG1_9CYAN</name>
<keyword evidence="7" id="KW-0793">Thylakoid</keyword>
<evidence type="ECO:0000256" key="8">
    <source>
        <dbReference type="SAM" id="Phobius"/>
    </source>
</evidence>
<sequence length="37" mass="4056">MIEPLLDGIVLGLIFVTLGGLFYAAYKQFKRGNQLGV</sequence>
<evidence type="ECO:0000256" key="6">
    <source>
        <dbReference type="ARBA" id="ARBA00023136"/>
    </source>
</evidence>
<dbReference type="Proteomes" id="UP000629098">
    <property type="component" value="Unassembled WGS sequence"/>
</dbReference>
<evidence type="ECO:0000256" key="5">
    <source>
        <dbReference type="ARBA" id="ARBA00022989"/>
    </source>
</evidence>
<dbReference type="Pfam" id="PF02529">
    <property type="entry name" value="PetG"/>
    <property type="match status" value="1"/>
</dbReference>
<evidence type="ECO:0000313" key="9">
    <source>
        <dbReference type="EMBL" id="MBD2771597.1"/>
    </source>
</evidence>
<comment type="subcellular location">
    <subcellularLocation>
        <location evidence="7">Cellular thylakoid membrane</location>
        <topology evidence="7">Single-pass membrane protein</topology>
    </subcellularLocation>
    <subcellularLocation>
        <location evidence="1">Membrane</location>
        <topology evidence="1">Single-pass membrane protein</topology>
    </subcellularLocation>
</comment>
<evidence type="ECO:0000256" key="3">
    <source>
        <dbReference type="ARBA" id="ARBA00022692"/>
    </source>
</evidence>
<dbReference type="InterPro" id="IPR036099">
    <property type="entry name" value="Cyt_6/f_cplx_su5_sf"/>
</dbReference>
<dbReference type="GO" id="GO:0017004">
    <property type="term" value="P:cytochrome complex assembly"/>
    <property type="evidence" value="ECO:0007669"/>
    <property type="project" value="UniProtKB-UniRule"/>
</dbReference>
<protein>
    <recommendedName>
        <fullName evidence="7">Cytochrome b6-f complex subunit 5</fullName>
    </recommendedName>
    <alternativeName>
        <fullName evidence="7">Cytochrome b6-f complex subunit PetG</fullName>
    </alternativeName>
    <alternativeName>
        <fullName evidence="7">Cytochrome b6-f complex subunit V</fullName>
    </alternativeName>
</protein>
<dbReference type="HAMAP" id="MF_00432">
    <property type="entry name" value="Cytb6_f_PetG"/>
    <property type="match status" value="1"/>
</dbReference>
<keyword evidence="6 7" id="KW-0472">Membrane</keyword>
<keyword evidence="10" id="KW-1185">Reference proteome</keyword>
<dbReference type="GO" id="GO:0031676">
    <property type="term" value="C:plasma membrane-derived thylakoid membrane"/>
    <property type="evidence" value="ECO:0007669"/>
    <property type="project" value="UniProtKB-SubCell"/>
</dbReference>
<feature type="transmembrane region" description="Helical" evidence="8">
    <location>
        <begin position="6"/>
        <end position="26"/>
    </location>
</feature>
<comment type="function">
    <text evidence="7">Component of the cytochrome b6-f complex, which mediates electron transfer between photosystem II (PSII) and photosystem I (PSI), cyclic electron flow around PSI, and state transitions. PetG is required for either the stability or assembly of the cytochrome b6-f complex.</text>
</comment>
<dbReference type="RefSeq" id="WP_190825883.1">
    <property type="nucleotide sequence ID" value="NZ_CAWPPI010000025.1"/>
</dbReference>
<dbReference type="GO" id="GO:0009512">
    <property type="term" value="C:cytochrome b6f complex"/>
    <property type="evidence" value="ECO:0007669"/>
    <property type="project" value="InterPro"/>
</dbReference>
<accession>A0A8J6XFG1</accession>
<dbReference type="EMBL" id="JACXAE010000025">
    <property type="protein sequence ID" value="MBD2771597.1"/>
    <property type="molecule type" value="Genomic_DNA"/>
</dbReference>
<dbReference type="AlphaFoldDB" id="A0A8J6XFG1"/>
<evidence type="ECO:0000256" key="4">
    <source>
        <dbReference type="ARBA" id="ARBA00022982"/>
    </source>
</evidence>
<comment type="subunit">
    <text evidence="7">The 4 large subunits of the cytochrome b6-f complex are cytochrome b6, subunit IV (17 kDa polypeptide, PetD), cytochrome f and the Rieske protein, while the 4 small subunits are PetG, PetL, PetM and PetN. The complex functions as a dimer.</text>
</comment>
<dbReference type="GO" id="GO:0015979">
    <property type="term" value="P:photosynthesis"/>
    <property type="evidence" value="ECO:0007669"/>
    <property type="project" value="UniProtKB-KW"/>
</dbReference>
<evidence type="ECO:0000313" key="10">
    <source>
        <dbReference type="Proteomes" id="UP000629098"/>
    </source>
</evidence>
<evidence type="ECO:0000256" key="2">
    <source>
        <dbReference type="ARBA" id="ARBA00022448"/>
    </source>
</evidence>
<organism evidence="9 10">
    <name type="scientific">Iningainema tapete BLCC-T55</name>
    <dbReference type="NCBI Taxonomy" id="2748662"/>
    <lineage>
        <taxon>Bacteria</taxon>
        <taxon>Bacillati</taxon>
        <taxon>Cyanobacteriota</taxon>
        <taxon>Cyanophyceae</taxon>
        <taxon>Nostocales</taxon>
        <taxon>Scytonemataceae</taxon>
        <taxon>Iningainema tapete</taxon>
    </lineage>
</organism>
<reference evidence="9" key="1">
    <citation type="submission" date="2020-09" db="EMBL/GenBank/DDBJ databases">
        <title>Iningainema tapete sp. nov. (Scytonemataceae, Cyanobacteria) from greenhouses in central Florida (USA) produces two types of nodularin with biosynthetic potential for microcystin-LR and anabaenopeptins.</title>
        <authorList>
            <person name="Berthold D.E."/>
            <person name="Lefler F.W."/>
            <person name="Huang I.-S."/>
            <person name="Abdulla H."/>
            <person name="Zimba P.V."/>
            <person name="Laughinghouse H.D. IV."/>
        </authorList>
    </citation>
    <scope>NUCLEOTIDE SEQUENCE</scope>
    <source>
        <strain evidence="9">BLCCT55</strain>
    </source>
</reference>
<gene>
    <name evidence="7 9" type="primary">petG</name>
    <name evidence="9" type="ORF">ICL16_05655</name>
</gene>
<keyword evidence="7" id="KW-0602">Photosynthesis</keyword>
<dbReference type="NCBIfam" id="NF001907">
    <property type="entry name" value="PRK00665.1"/>
    <property type="match status" value="1"/>
</dbReference>
<proteinExistence type="inferred from homology"/>
<keyword evidence="4 7" id="KW-0249">Electron transport</keyword>
<evidence type="ECO:0000256" key="7">
    <source>
        <dbReference type="HAMAP-Rule" id="MF_00432"/>
    </source>
</evidence>
<keyword evidence="2 7" id="KW-0813">Transport</keyword>
<evidence type="ECO:0000256" key="1">
    <source>
        <dbReference type="ARBA" id="ARBA00004167"/>
    </source>
</evidence>
<comment type="similarity">
    <text evidence="7">Belongs to the PetG family.</text>
</comment>
<dbReference type="SUPFAM" id="SSF103446">
    <property type="entry name" value="PetG subunit of the cytochrome b6f complex"/>
    <property type="match status" value="1"/>
</dbReference>
<dbReference type="PIRSF" id="PIRSF000034">
    <property type="entry name" value="Cyt_b6-f_V"/>
    <property type="match status" value="1"/>
</dbReference>
<comment type="caution">
    <text evidence="9">The sequence shown here is derived from an EMBL/GenBank/DDBJ whole genome shotgun (WGS) entry which is preliminary data.</text>
</comment>
<keyword evidence="5 7" id="KW-1133">Transmembrane helix</keyword>
<dbReference type="InterPro" id="IPR003683">
    <property type="entry name" value="Cyt_6/f_cplx_su5"/>
</dbReference>
<keyword evidence="3 7" id="KW-0812">Transmembrane</keyword>